<evidence type="ECO:0000256" key="2">
    <source>
        <dbReference type="ARBA" id="ARBA00023043"/>
    </source>
</evidence>
<keyword evidence="1" id="KW-0677">Repeat</keyword>
<dbReference type="InterPro" id="IPR036770">
    <property type="entry name" value="Ankyrin_rpt-contain_sf"/>
</dbReference>
<evidence type="ECO:0000313" key="5">
    <source>
        <dbReference type="Proteomes" id="UP000192042"/>
    </source>
</evidence>
<dbReference type="Proteomes" id="UP000192042">
    <property type="component" value="Chromosome I"/>
</dbReference>
<evidence type="ECO:0000256" key="3">
    <source>
        <dbReference type="PROSITE-ProRule" id="PRU00023"/>
    </source>
</evidence>
<evidence type="ECO:0000313" key="4">
    <source>
        <dbReference type="EMBL" id="SLM48089.1"/>
    </source>
</evidence>
<keyword evidence="5" id="KW-1185">Reference proteome</keyword>
<dbReference type="STRING" id="1325564.NSJP_1917"/>
<evidence type="ECO:0000256" key="1">
    <source>
        <dbReference type="ARBA" id="ARBA00022737"/>
    </source>
</evidence>
<feature type="repeat" description="ANK" evidence="3">
    <location>
        <begin position="153"/>
        <end position="185"/>
    </location>
</feature>
<proteinExistence type="predicted"/>
<dbReference type="SMART" id="SM00248">
    <property type="entry name" value="ANK"/>
    <property type="match status" value="6"/>
</dbReference>
<feature type="repeat" description="ANK" evidence="3">
    <location>
        <begin position="219"/>
        <end position="251"/>
    </location>
</feature>
<dbReference type="PROSITE" id="PS50088">
    <property type="entry name" value="ANK_REPEAT"/>
    <property type="match status" value="6"/>
</dbReference>
<feature type="repeat" description="ANK" evidence="3">
    <location>
        <begin position="186"/>
        <end position="214"/>
    </location>
</feature>
<dbReference type="InterPro" id="IPR002110">
    <property type="entry name" value="Ankyrin_rpt"/>
</dbReference>
<reference evidence="4 5" key="1">
    <citation type="submission" date="2017-03" db="EMBL/GenBank/DDBJ databases">
        <authorList>
            <person name="Afonso C.L."/>
            <person name="Miller P.J."/>
            <person name="Scott M.A."/>
            <person name="Spackman E."/>
            <person name="Goraichik I."/>
            <person name="Dimitrov K.M."/>
            <person name="Suarez D.L."/>
            <person name="Swayne D.E."/>
        </authorList>
    </citation>
    <scope>NUCLEOTIDE SEQUENCE [LARGE SCALE GENOMIC DNA]</scope>
    <source>
        <strain evidence="4">Genome sequencing of Nitrospira japonica strain NJ11</strain>
    </source>
</reference>
<dbReference type="EMBL" id="LT828648">
    <property type="protein sequence ID" value="SLM48089.1"/>
    <property type="molecule type" value="Genomic_DNA"/>
</dbReference>
<feature type="repeat" description="ANK" evidence="3">
    <location>
        <begin position="252"/>
        <end position="284"/>
    </location>
</feature>
<dbReference type="Pfam" id="PF12796">
    <property type="entry name" value="Ank_2"/>
    <property type="match status" value="2"/>
</dbReference>
<dbReference type="PANTHER" id="PTHR24166:SF48">
    <property type="entry name" value="PROTEIN VAPYRIN"/>
    <property type="match status" value="1"/>
</dbReference>
<dbReference type="SUPFAM" id="SSF48403">
    <property type="entry name" value="Ankyrin repeat"/>
    <property type="match status" value="1"/>
</dbReference>
<dbReference type="KEGG" id="nja:NSJP_1917"/>
<dbReference type="AlphaFoldDB" id="A0A1W1I5C5"/>
<dbReference type="InterPro" id="IPR050889">
    <property type="entry name" value="Dendritic_Spine_Reg/Scaffold"/>
</dbReference>
<feature type="repeat" description="ANK" evidence="3">
    <location>
        <begin position="124"/>
        <end position="152"/>
    </location>
</feature>
<dbReference type="PANTHER" id="PTHR24166">
    <property type="entry name" value="ROLLING PEBBLES, ISOFORM B"/>
    <property type="match status" value="1"/>
</dbReference>
<keyword evidence="2 3" id="KW-0040">ANK repeat</keyword>
<dbReference type="PRINTS" id="PR01415">
    <property type="entry name" value="ANKYRIN"/>
</dbReference>
<gene>
    <name evidence="4" type="ORF">NSJP_1917</name>
</gene>
<dbReference type="Gene3D" id="1.25.40.20">
    <property type="entry name" value="Ankyrin repeat-containing domain"/>
    <property type="match status" value="3"/>
</dbReference>
<sequence length="350" mass="37422">MHPMSKHGQYVGLPYLGKASTRAPGMGRFSPLFILVLTLLQGGCGTIVSRNVDPYQDRGSQEGDLVYPRTRIYGGVAADIHWIRYEYRSKTTSNIPLPLDIPLSFAADTVLLPLTVYEQFFIGALPVAAEKGDLTAVKLMLEKGENVESRDSWGHSALMSAAWAGHDEIVQVLLENGGAINGKTRQGLTPLFYAVLNGHTATARRLLDQGADPNSLWSGETTPLMVAAGKGNKELVDALIAKGADVNARGMFQFTPLIHAAMEGHTETVQVLLTNGAIVNAKDNAGGTALIHAACEGREETVVLLLQNGADVNAKRFTKPAHPSNSALGCAIHNKHAAIAERLKQEGATL</sequence>
<dbReference type="PROSITE" id="PS50297">
    <property type="entry name" value="ANK_REP_REGION"/>
    <property type="match status" value="5"/>
</dbReference>
<dbReference type="OrthoDB" id="13225at2"/>
<organism evidence="4 5">
    <name type="scientific">Nitrospira japonica</name>
    <dbReference type="NCBI Taxonomy" id="1325564"/>
    <lineage>
        <taxon>Bacteria</taxon>
        <taxon>Pseudomonadati</taxon>
        <taxon>Nitrospirota</taxon>
        <taxon>Nitrospiria</taxon>
        <taxon>Nitrospirales</taxon>
        <taxon>Nitrospiraceae</taxon>
        <taxon>Nitrospira</taxon>
    </lineage>
</organism>
<accession>A0A1W1I5C5</accession>
<protein>
    <submittedName>
        <fullName evidence="4">Uncharacterized protein</fullName>
    </submittedName>
</protein>
<name>A0A1W1I5C5_9BACT</name>
<feature type="repeat" description="ANK" evidence="3">
    <location>
        <begin position="285"/>
        <end position="317"/>
    </location>
</feature>